<keyword evidence="1" id="KW-0378">Hydrolase</keyword>
<keyword evidence="2" id="KW-0732">Signal</keyword>
<keyword evidence="5" id="KW-1185">Reference proteome</keyword>
<gene>
    <name evidence="4" type="ORF">FHS59_001699</name>
</gene>
<proteinExistence type="predicted"/>
<dbReference type="Proteomes" id="UP000588604">
    <property type="component" value="Unassembled WGS sequence"/>
</dbReference>
<feature type="signal peptide" evidence="2">
    <location>
        <begin position="1"/>
        <end position="20"/>
    </location>
</feature>
<dbReference type="SUPFAM" id="SSF53474">
    <property type="entry name" value="alpha/beta-Hydrolases"/>
    <property type="match status" value="1"/>
</dbReference>
<dbReference type="AlphaFoldDB" id="A0A841MVP8"/>
<dbReference type="PANTHER" id="PTHR43265:SF1">
    <property type="entry name" value="ESTERASE ESTD"/>
    <property type="match status" value="1"/>
</dbReference>
<dbReference type="PANTHER" id="PTHR43265">
    <property type="entry name" value="ESTERASE ESTD"/>
    <property type="match status" value="1"/>
</dbReference>
<dbReference type="InterPro" id="IPR000383">
    <property type="entry name" value="Xaa-Pro-like_dom"/>
</dbReference>
<feature type="chain" id="PRO_5032561805" description="Xaa-Pro dipeptidyl-peptidase-like domain-containing protein" evidence="2">
    <location>
        <begin position="21"/>
        <end position="464"/>
    </location>
</feature>
<reference evidence="4 5" key="1">
    <citation type="submission" date="2020-08" db="EMBL/GenBank/DDBJ databases">
        <title>Genomic Encyclopedia of Type Strains, Phase IV (KMG-IV): sequencing the most valuable type-strain genomes for metagenomic binning, comparative biology and taxonomic classification.</title>
        <authorList>
            <person name="Goeker M."/>
        </authorList>
    </citation>
    <scope>NUCLEOTIDE SEQUENCE [LARGE SCALE GENOMIC DNA]</scope>
    <source>
        <strain evidence="4 5">DSM 102044</strain>
    </source>
</reference>
<protein>
    <recommendedName>
        <fullName evidence="3">Xaa-Pro dipeptidyl-peptidase-like domain-containing protein</fullName>
    </recommendedName>
</protein>
<dbReference type="PROSITE" id="PS00708">
    <property type="entry name" value="PRO_ENDOPEP_SER"/>
    <property type="match status" value="1"/>
</dbReference>
<feature type="domain" description="Xaa-Pro dipeptidyl-peptidase-like" evidence="3">
    <location>
        <begin position="148"/>
        <end position="404"/>
    </location>
</feature>
<dbReference type="Gene3D" id="3.40.50.1820">
    <property type="entry name" value="alpha/beta hydrolase"/>
    <property type="match status" value="1"/>
</dbReference>
<evidence type="ECO:0000313" key="5">
    <source>
        <dbReference type="Proteomes" id="UP000588604"/>
    </source>
</evidence>
<dbReference type="RefSeq" id="WP_184494700.1">
    <property type="nucleotide sequence ID" value="NZ_JACIJO010000002.1"/>
</dbReference>
<dbReference type="GO" id="GO:0052689">
    <property type="term" value="F:carboxylic ester hydrolase activity"/>
    <property type="evidence" value="ECO:0007669"/>
    <property type="project" value="TreeGrafter"/>
</dbReference>
<name>A0A841MVP8_9BACT</name>
<comment type="caution">
    <text evidence="4">The sequence shown here is derived from an EMBL/GenBank/DDBJ whole genome shotgun (WGS) entry which is preliminary data.</text>
</comment>
<dbReference type="InterPro" id="IPR053145">
    <property type="entry name" value="AB_hydrolase_Est10"/>
</dbReference>
<evidence type="ECO:0000256" key="2">
    <source>
        <dbReference type="SAM" id="SignalP"/>
    </source>
</evidence>
<dbReference type="EMBL" id="JACIJO010000002">
    <property type="protein sequence ID" value="MBB6326071.1"/>
    <property type="molecule type" value="Genomic_DNA"/>
</dbReference>
<evidence type="ECO:0000313" key="4">
    <source>
        <dbReference type="EMBL" id="MBB6326071.1"/>
    </source>
</evidence>
<sequence>MKRLFTLIITAILISVSANAQEIAGQWNGILKVQSTQLRLVFHIEKTETGYTSKMDSPDQGAFGIPVTATSFENGTLKISITNARIEYKGTLEDEGKIIGVFTQAGQPFPMNLTKGEVEKEVANRPQEPKPPFPYLSEEVKFENPKAGITLAGTLTMPKDGSNFPAVILISGSGAQNRDEELMGHKPFLVLSDFLTRNGIAVLRYDDRGTGESTGKFSTGTSSDFADDAEAAFDYLRTRKEINSEKIGFAGHSEGGIIAPMVAARNADVGFIILMAGTGIPGDQLLLLQQKLLGEAAGMNENQLAANDNISRKAFEIIKTSANPERDLSDFMIETFRSLPKNQIPNGMTEADFVNAQVNQMTSPWMKYFIQYNPAPTLQKVSCPVLAINGSKDLQVAPKENLEAIKNALDEGGNSDVKIVEIPGLNHLFQESKTGAPSEYQSIEQTFSPMAMEEILNWIKTQVN</sequence>
<dbReference type="InterPro" id="IPR002471">
    <property type="entry name" value="Pept_S9_AS"/>
</dbReference>
<dbReference type="GO" id="GO:0006508">
    <property type="term" value="P:proteolysis"/>
    <property type="evidence" value="ECO:0007669"/>
    <property type="project" value="InterPro"/>
</dbReference>
<accession>A0A841MVP8</accession>
<organism evidence="4 5">
    <name type="scientific">Algoriphagus iocasae</name>
    <dbReference type="NCBI Taxonomy" id="1836499"/>
    <lineage>
        <taxon>Bacteria</taxon>
        <taxon>Pseudomonadati</taxon>
        <taxon>Bacteroidota</taxon>
        <taxon>Cytophagia</taxon>
        <taxon>Cytophagales</taxon>
        <taxon>Cyclobacteriaceae</taxon>
        <taxon>Algoriphagus</taxon>
    </lineage>
</organism>
<dbReference type="GO" id="GO:0004252">
    <property type="term" value="F:serine-type endopeptidase activity"/>
    <property type="evidence" value="ECO:0007669"/>
    <property type="project" value="InterPro"/>
</dbReference>
<dbReference type="InterPro" id="IPR029058">
    <property type="entry name" value="AB_hydrolase_fold"/>
</dbReference>
<dbReference type="Pfam" id="PF02129">
    <property type="entry name" value="Peptidase_S15"/>
    <property type="match status" value="1"/>
</dbReference>
<evidence type="ECO:0000256" key="1">
    <source>
        <dbReference type="ARBA" id="ARBA00022801"/>
    </source>
</evidence>
<evidence type="ECO:0000259" key="3">
    <source>
        <dbReference type="Pfam" id="PF02129"/>
    </source>
</evidence>